<keyword evidence="1" id="KW-0472">Membrane</keyword>
<feature type="transmembrane region" description="Helical" evidence="1">
    <location>
        <begin position="42"/>
        <end position="62"/>
    </location>
</feature>
<dbReference type="EMBL" id="CP000817">
    <property type="protein sequence ID" value="ACA40052.1"/>
    <property type="molecule type" value="Genomic_DNA"/>
</dbReference>
<dbReference type="AlphaFoldDB" id="B1HXS7"/>
<evidence type="ECO:0000256" key="1">
    <source>
        <dbReference type="SAM" id="Phobius"/>
    </source>
</evidence>
<protein>
    <submittedName>
        <fullName evidence="2">Uncharacterized protein</fullName>
    </submittedName>
</protein>
<reference evidence="2 3" key="1">
    <citation type="journal article" date="2008" name="J. Bacteriol.">
        <title>Complete genome sequence of the mosquitocidal bacterium Bacillus sphaericus C3-41 and comparison with those of closely related Bacillus species.</title>
        <authorList>
            <person name="Hu X."/>
            <person name="Fan W."/>
            <person name="Han B."/>
            <person name="Liu H."/>
            <person name="Zheng D."/>
            <person name="Li Q."/>
            <person name="Dong W."/>
            <person name="Yan J."/>
            <person name="Gao M."/>
            <person name="Berry C."/>
            <person name="Yuan Z."/>
        </authorList>
    </citation>
    <scope>NUCLEOTIDE SEQUENCE [LARGE SCALE GENOMIC DNA]</scope>
    <source>
        <strain evidence="2 3">C3-41</strain>
    </source>
</reference>
<name>B1HXS7_LYSSC</name>
<evidence type="ECO:0000313" key="2">
    <source>
        <dbReference type="EMBL" id="ACA40052.1"/>
    </source>
</evidence>
<dbReference type="EnsemblBacteria" id="ACA40052">
    <property type="protein sequence ID" value="ACA40052"/>
    <property type="gene ID" value="Bsph_2499"/>
</dbReference>
<dbReference type="Proteomes" id="UP000002164">
    <property type="component" value="Chromosome"/>
</dbReference>
<dbReference type="HOGENOM" id="CLU_2717570_0_0_9"/>
<feature type="transmembrane region" description="Helical" evidence="1">
    <location>
        <begin position="20"/>
        <end position="36"/>
    </location>
</feature>
<organism evidence="2 3">
    <name type="scientific">Lysinibacillus sphaericus (strain C3-41)</name>
    <dbReference type="NCBI Taxonomy" id="444177"/>
    <lineage>
        <taxon>Bacteria</taxon>
        <taxon>Bacillati</taxon>
        <taxon>Bacillota</taxon>
        <taxon>Bacilli</taxon>
        <taxon>Bacillales</taxon>
        <taxon>Bacillaceae</taxon>
        <taxon>Lysinibacillus</taxon>
    </lineage>
</organism>
<accession>B1HXS7</accession>
<keyword evidence="1" id="KW-1133">Transmembrane helix</keyword>
<dbReference type="KEGG" id="lsp:Bsph_2499"/>
<proteinExistence type="predicted"/>
<evidence type="ECO:0000313" key="3">
    <source>
        <dbReference type="Proteomes" id="UP000002164"/>
    </source>
</evidence>
<gene>
    <name evidence="2" type="ordered locus">Bsph_2499</name>
</gene>
<keyword evidence="1" id="KW-0812">Transmembrane</keyword>
<sequence length="73" mass="8776">MLQILDKEKDYYSEASRHTLAVVLFTLIIWGIYDWRHATPNGFQFLLINEIVITLGITRYILKKRDQRRKHSQ</sequence>